<keyword evidence="10" id="KW-1185">Reference proteome</keyword>
<dbReference type="Gene3D" id="3.20.20.140">
    <property type="entry name" value="Metal-dependent hydrolases"/>
    <property type="match status" value="1"/>
</dbReference>
<evidence type="ECO:0000256" key="2">
    <source>
        <dbReference type="ARBA" id="ARBA00022679"/>
    </source>
</evidence>
<dbReference type="SMART" id="SM00481">
    <property type="entry name" value="POLIIIAc"/>
    <property type="match status" value="1"/>
</dbReference>
<feature type="compositionally biased region" description="Polar residues" evidence="7">
    <location>
        <begin position="61"/>
        <end position="77"/>
    </location>
</feature>
<dbReference type="Proteomes" id="UP000530660">
    <property type="component" value="Unassembled WGS sequence"/>
</dbReference>
<dbReference type="InterPro" id="IPR040982">
    <property type="entry name" value="DNA_pol3_finger"/>
</dbReference>
<evidence type="ECO:0000256" key="6">
    <source>
        <dbReference type="ARBA" id="ARBA00049244"/>
    </source>
</evidence>
<dbReference type="EMBL" id="VWRR01000017">
    <property type="protein sequence ID" value="KAF6000814.1"/>
    <property type="molecule type" value="Genomic_DNA"/>
</dbReference>
<proteinExistence type="predicted"/>
<dbReference type="Gene3D" id="1.10.10.1600">
    <property type="entry name" value="Bacterial DNA polymerase III alpha subunit, thumb domain"/>
    <property type="match status" value="1"/>
</dbReference>
<dbReference type="InterPro" id="IPR004013">
    <property type="entry name" value="PHP_dom"/>
</dbReference>
<evidence type="ECO:0000313" key="9">
    <source>
        <dbReference type="EMBL" id="KAF6000814.1"/>
    </source>
</evidence>
<keyword evidence="4" id="KW-0235">DNA replication</keyword>
<dbReference type="NCBIfam" id="TIGR00594">
    <property type="entry name" value="polc"/>
    <property type="match status" value="1"/>
</dbReference>
<dbReference type="GO" id="GO:0003887">
    <property type="term" value="F:DNA-directed DNA polymerase activity"/>
    <property type="evidence" value="ECO:0007669"/>
    <property type="project" value="UniProtKB-KW"/>
</dbReference>
<dbReference type="Pfam" id="PF07733">
    <property type="entry name" value="DNA_pol3_alpha"/>
    <property type="match status" value="1"/>
</dbReference>
<dbReference type="Pfam" id="PF14579">
    <property type="entry name" value="HHH_6"/>
    <property type="match status" value="1"/>
</dbReference>
<dbReference type="CDD" id="cd12113">
    <property type="entry name" value="PHP_PolIIIA_DnaE3"/>
    <property type="match status" value="1"/>
</dbReference>
<evidence type="ECO:0000259" key="8">
    <source>
        <dbReference type="SMART" id="SM00481"/>
    </source>
</evidence>
<dbReference type="InterPro" id="IPR003141">
    <property type="entry name" value="Pol/His_phosphatase_N"/>
</dbReference>
<evidence type="ECO:0000256" key="5">
    <source>
        <dbReference type="ARBA" id="ARBA00022932"/>
    </source>
</evidence>
<dbReference type="InterPro" id="IPR011708">
    <property type="entry name" value="DNA_pol3_alpha_NTPase_dom"/>
</dbReference>
<organism evidence="9 10">
    <name type="scientific">Cyanidiococcus yangmingshanensis</name>
    <dbReference type="NCBI Taxonomy" id="2690220"/>
    <lineage>
        <taxon>Eukaryota</taxon>
        <taxon>Rhodophyta</taxon>
        <taxon>Bangiophyceae</taxon>
        <taxon>Cyanidiales</taxon>
        <taxon>Cyanidiaceae</taxon>
        <taxon>Cyanidiococcus</taxon>
    </lineage>
</organism>
<accession>A0A7J7IDP2</accession>
<feature type="domain" description="Polymerase/histidinol phosphatase N-terminal" evidence="8">
    <location>
        <begin position="122"/>
        <end position="195"/>
    </location>
</feature>
<name>A0A7J7IDP2_9RHOD</name>
<gene>
    <name evidence="9" type="ORF">F1559_000740</name>
</gene>
<evidence type="ECO:0000256" key="7">
    <source>
        <dbReference type="SAM" id="MobiDB-lite"/>
    </source>
</evidence>
<evidence type="ECO:0000256" key="3">
    <source>
        <dbReference type="ARBA" id="ARBA00022695"/>
    </source>
</evidence>
<dbReference type="EC" id="2.7.7.7" evidence="1"/>
<dbReference type="Gene3D" id="1.10.150.870">
    <property type="match status" value="1"/>
</dbReference>
<sequence length="1584" mass="179259">MDALSFVPIAPQASSLGRKRSSCLRSRTRWQRQRSWCIANESLWNIDRVDHADGNAPLSVHASSRPESSMIGSTSTLERAPPADLSTKTDQNDTLVVPGDDQAQHRAIASEADKARSRYVYAPLHVHSDYSLLDGASHIKDLVSRAIELRCPALALTDHGVMFGAVELIRQVRDQTREAGSTMKPIIGNEMYYINADVIRDQYALRKGEVRKYHLVVLAYNLAGYRNLCRITSLSHLEGVQGRGILKRPCIHKVWLAQHREGLIVTSACLAGEIPRALAQDDFESARRVAMWFRDTFGPNFYLELQDHGDEIYRKVNLGLVRLSRELHIELVATNDSHFTLESDAKAHDALICIQTGKRVVDVKRLRYSGTEYLKSYFEMRDLFLDYIDEDLVERALWNTVRIAEQVDLPVDELIGVEIRLPAFRPLAPGVSADDHLRALCMYMLIFERNLPYYGSYKERFDHELREIARLGFSDYFLIVHDYITFARRENIPIGPGRGSAASSLVAYLLRITDVDPIRHNLLFERFLNLDRRSLPDVDTDFSMEGRERVMAYVMAKYGAAYVAQIITFNRLNSRSVVRDVARVLGVPQREANYMSKLIPIDRGSAASIDSLIDPSAGTYWARQFRKRYEASPSTRSWVDAARRLEGVNKSYGVHAAGIVVGAEPLASMVPLTRGSSGEIITQYTMEDVEQMGMLKMDFLGLRNLSVIEQTCALIREIYGLDVDPSEIPEDDPATYELMCRADLDGVFQFESYGIRRVVQEVRPVSIDDLSAVLALYRPGPLDAGLLDAYLDFRYRRKPVEYDHPMLAPILQETYGIMLYQEQIMALARTIAGYTMSQADTLRRAMGKKKPDEMAYHRKAFVEGAMRRCSFPEDFATFLFDKMAVYADYCFNKSHSISYSGITLQTAWLKAHFPAEFVCALLNTSLQNNDNDRFMRYLYSAMDETGLSIRLPSVNRSDLWFIPDWAAKRPGDGGYGEPPARPRSVLFGLAAIKNLTMREAEAIVQERRRRRRPYASLADVCLRLPISDTEVLVPTEMPAAASRQPEPSTEPFFISKGALEVLIHAGAFDFQHWSRNALIESLDDTLEWAMQVRRFVKASDDSDWEKSAAAVAQVSEYILESATREQYAELLATAPGPDEDLFGSVNERSADDEFEEISPLEMMEEEYAALGIYLTGTPLLAVRSVIVMLLPDLISMIHPDPDLGIAGPSYRNLVRSLRRAMTMRSLQSAFPDMMRDIQLPPHVDGAVDEALNLVREELLPSSELNWELAEAMAAYYDGDNDEDLADIRARHGFDDAEASNLKTEGAFPKGTMPCDLLRGEGAEIAVIPNELLSLSADPFSESERIRRARDLFQGRIANESTTDWVPEDKRIVLREGHEFFGLVMLQIFKVTEGPNRGAPVALARIEDHLGSRVKAVLYNRTYRRVQAFLQSEDVQGPFAIHGYLARQRFGPFGEEEETEMVIEHAIPLQDFCFLYIQLRPETLTDGSAEDQHDAERIMPSARQVLNALDEWHRRDAEQLMTMKSRSRRASYPWPVVVDLVEPAHEIICRMRLTPSQGVRDVDGIAKHLQELGVDAQVIRFCFKR</sequence>
<dbReference type="InterPro" id="IPR029460">
    <property type="entry name" value="DNAPol_HHH"/>
</dbReference>
<dbReference type="GO" id="GO:0006260">
    <property type="term" value="P:DNA replication"/>
    <property type="evidence" value="ECO:0007669"/>
    <property type="project" value="UniProtKB-KW"/>
</dbReference>
<dbReference type="OrthoDB" id="10057707at2759"/>
<dbReference type="InterPro" id="IPR016195">
    <property type="entry name" value="Pol/histidinol_Pase-like"/>
</dbReference>
<dbReference type="PANTHER" id="PTHR32294:SF0">
    <property type="entry name" value="DNA POLYMERASE III SUBUNIT ALPHA"/>
    <property type="match status" value="1"/>
</dbReference>
<dbReference type="InterPro" id="IPR041931">
    <property type="entry name" value="DNA_pol3_alpha_thumb_dom"/>
</dbReference>
<protein>
    <recommendedName>
        <fullName evidence="1">DNA-directed DNA polymerase</fullName>
        <ecNumber evidence="1">2.7.7.7</ecNumber>
    </recommendedName>
</protein>
<comment type="caution">
    <text evidence="9">The sequence shown here is derived from an EMBL/GenBank/DDBJ whole genome shotgun (WGS) entry which is preliminary data.</text>
</comment>
<evidence type="ECO:0000313" key="10">
    <source>
        <dbReference type="Proteomes" id="UP000530660"/>
    </source>
</evidence>
<keyword evidence="5" id="KW-0239">DNA-directed DNA polymerase</keyword>
<dbReference type="SUPFAM" id="SSF89550">
    <property type="entry name" value="PHP domain-like"/>
    <property type="match status" value="1"/>
</dbReference>
<keyword evidence="2" id="KW-0808">Transferase</keyword>
<dbReference type="GO" id="GO:0008408">
    <property type="term" value="F:3'-5' exonuclease activity"/>
    <property type="evidence" value="ECO:0007669"/>
    <property type="project" value="InterPro"/>
</dbReference>
<dbReference type="Pfam" id="PF02811">
    <property type="entry name" value="PHP"/>
    <property type="match status" value="1"/>
</dbReference>
<evidence type="ECO:0000256" key="1">
    <source>
        <dbReference type="ARBA" id="ARBA00012417"/>
    </source>
</evidence>
<dbReference type="InterPro" id="IPR004805">
    <property type="entry name" value="DnaE2/DnaE/PolC"/>
</dbReference>
<keyword evidence="3" id="KW-0548">Nucleotidyltransferase</keyword>
<feature type="region of interest" description="Disordered" evidence="7">
    <location>
        <begin position="57"/>
        <end position="93"/>
    </location>
</feature>
<evidence type="ECO:0000256" key="4">
    <source>
        <dbReference type="ARBA" id="ARBA00022705"/>
    </source>
</evidence>
<comment type="catalytic activity">
    <reaction evidence="6">
        <text>DNA(n) + a 2'-deoxyribonucleoside 5'-triphosphate = DNA(n+1) + diphosphate</text>
        <dbReference type="Rhea" id="RHEA:22508"/>
        <dbReference type="Rhea" id="RHEA-COMP:17339"/>
        <dbReference type="Rhea" id="RHEA-COMP:17340"/>
        <dbReference type="ChEBI" id="CHEBI:33019"/>
        <dbReference type="ChEBI" id="CHEBI:61560"/>
        <dbReference type="ChEBI" id="CHEBI:173112"/>
        <dbReference type="EC" id="2.7.7.7"/>
    </reaction>
</comment>
<dbReference type="Pfam" id="PF17657">
    <property type="entry name" value="DNA_pol3_finger"/>
    <property type="match status" value="1"/>
</dbReference>
<dbReference type="PANTHER" id="PTHR32294">
    <property type="entry name" value="DNA POLYMERASE III SUBUNIT ALPHA"/>
    <property type="match status" value="1"/>
</dbReference>
<reference evidence="9 10" key="1">
    <citation type="journal article" date="2020" name="J. Phycol.">
        <title>Comparative genome analysis reveals Cyanidiococcus gen. nov., a new extremophilic red algal genus sister to Cyanidioschyzon (Cyanidioschyzonaceae, Rhodophyta).</title>
        <authorList>
            <person name="Liu S.-L."/>
            <person name="Chiang Y.-R."/>
            <person name="Yoon H.S."/>
            <person name="Fu H.-Y."/>
        </authorList>
    </citation>
    <scope>NUCLEOTIDE SEQUENCE [LARGE SCALE GENOMIC DNA]</scope>
    <source>
        <strain evidence="9 10">THAL066</strain>
    </source>
</reference>